<accession>A0AAW0K2L7</accession>
<evidence type="ECO:0000313" key="2">
    <source>
        <dbReference type="EMBL" id="KAK7833509.1"/>
    </source>
</evidence>
<evidence type="ECO:0000256" key="1">
    <source>
        <dbReference type="SAM" id="Phobius"/>
    </source>
</evidence>
<keyword evidence="3" id="KW-1185">Reference proteome</keyword>
<gene>
    <name evidence="2" type="ORF">CFP56_025583</name>
</gene>
<keyword evidence="2" id="KW-0436">Ligase</keyword>
<keyword evidence="1" id="KW-0812">Transmembrane</keyword>
<sequence>MGIPLPSIYVLYSISVPLLWVLKLKPKDAVFYPYRFYSTQTQPLHCRHKLHGTYVLLRYIARVASLPNFYEQYAYESGQIDEWLEYAPIFSLGPAFDKIYVMVVVGAANEPF</sequence>
<dbReference type="GO" id="GO:0016874">
    <property type="term" value="F:ligase activity"/>
    <property type="evidence" value="ECO:0007669"/>
    <property type="project" value="UniProtKB-KW"/>
</dbReference>
<organism evidence="2 3">
    <name type="scientific">Quercus suber</name>
    <name type="common">Cork oak</name>
    <dbReference type="NCBI Taxonomy" id="58331"/>
    <lineage>
        <taxon>Eukaryota</taxon>
        <taxon>Viridiplantae</taxon>
        <taxon>Streptophyta</taxon>
        <taxon>Embryophyta</taxon>
        <taxon>Tracheophyta</taxon>
        <taxon>Spermatophyta</taxon>
        <taxon>Magnoliopsida</taxon>
        <taxon>eudicotyledons</taxon>
        <taxon>Gunneridae</taxon>
        <taxon>Pentapetalae</taxon>
        <taxon>rosids</taxon>
        <taxon>fabids</taxon>
        <taxon>Fagales</taxon>
        <taxon>Fagaceae</taxon>
        <taxon>Quercus</taxon>
    </lineage>
</organism>
<dbReference type="EMBL" id="PKMF04000405">
    <property type="protein sequence ID" value="KAK7833509.1"/>
    <property type="molecule type" value="Genomic_DNA"/>
</dbReference>
<dbReference type="Gene3D" id="1.20.1050.130">
    <property type="match status" value="1"/>
</dbReference>
<dbReference type="AlphaFoldDB" id="A0AAW0K2L7"/>
<proteinExistence type="predicted"/>
<keyword evidence="1" id="KW-1133">Transmembrane helix</keyword>
<keyword evidence="1" id="KW-0472">Membrane</keyword>
<feature type="transmembrane region" description="Helical" evidence="1">
    <location>
        <begin position="6"/>
        <end position="22"/>
    </location>
</feature>
<comment type="caution">
    <text evidence="2">The sequence shown here is derived from an EMBL/GenBank/DDBJ whole genome shotgun (WGS) entry which is preliminary data.</text>
</comment>
<protein>
    <submittedName>
        <fullName evidence="2">Glutamate--trna ligase</fullName>
    </submittedName>
</protein>
<name>A0AAW0K2L7_QUESU</name>
<dbReference type="Proteomes" id="UP000237347">
    <property type="component" value="Unassembled WGS sequence"/>
</dbReference>
<evidence type="ECO:0000313" key="3">
    <source>
        <dbReference type="Proteomes" id="UP000237347"/>
    </source>
</evidence>
<reference evidence="2 3" key="1">
    <citation type="journal article" date="2018" name="Sci. Data">
        <title>The draft genome sequence of cork oak.</title>
        <authorList>
            <person name="Ramos A.M."/>
            <person name="Usie A."/>
            <person name="Barbosa P."/>
            <person name="Barros P.M."/>
            <person name="Capote T."/>
            <person name="Chaves I."/>
            <person name="Simoes F."/>
            <person name="Abreu I."/>
            <person name="Carrasquinho I."/>
            <person name="Faro C."/>
            <person name="Guimaraes J.B."/>
            <person name="Mendonca D."/>
            <person name="Nobrega F."/>
            <person name="Rodrigues L."/>
            <person name="Saibo N.J.M."/>
            <person name="Varela M.C."/>
            <person name="Egas C."/>
            <person name="Matos J."/>
            <person name="Miguel C.M."/>
            <person name="Oliveira M.M."/>
            <person name="Ricardo C.P."/>
            <person name="Goncalves S."/>
        </authorList>
    </citation>
    <scope>NUCLEOTIDE SEQUENCE [LARGE SCALE GENOMIC DNA]</scope>
    <source>
        <strain evidence="3">cv. HL8</strain>
    </source>
</reference>